<proteinExistence type="predicted"/>
<evidence type="ECO:0000256" key="1">
    <source>
        <dbReference type="SAM" id="MobiDB-lite"/>
    </source>
</evidence>
<dbReference type="RefSeq" id="WP_163611135.1">
    <property type="nucleotide sequence ID" value="NZ_JAAGWB010000028.1"/>
</dbReference>
<evidence type="ECO:0000259" key="3">
    <source>
        <dbReference type="Pfam" id="PF04536"/>
    </source>
</evidence>
<name>A0A6P0EU99_9ACTN</name>
<dbReference type="AlphaFoldDB" id="A0A6P0EU99"/>
<evidence type="ECO:0000313" key="5">
    <source>
        <dbReference type="EMBL" id="NEN51443.1"/>
    </source>
</evidence>
<keyword evidence="6" id="KW-1185">Reference proteome</keyword>
<dbReference type="Pfam" id="PF04536">
    <property type="entry name" value="TPM_phosphatase"/>
    <property type="match status" value="1"/>
</dbReference>
<comment type="caution">
    <text evidence="4">The sequence shown here is derived from an EMBL/GenBank/DDBJ whole genome shotgun (WGS) entry which is preliminary data.</text>
</comment>
<gene>
    <name evidence="5" type="ORF">G3R41_10950</name>
    <name evidence="4" type="ORF">GCU67_10295</name>
</gene>
<feature type="domain" description="TPM" evidence="3">
    <location>
        <begin position="36"/>
        <end position="153"/>
    </location>
</feature>
<dbReference type="EMBL" id="JAAGWB010000028">
    <property type="protein sequence ID" value="NEN51443.1"/>
    <property type="molecule type" value="Genomic_DNA"/>
</dbReference>
<evidence type="ECO:0000313" key="7">
    <source>
        <dbReference type="Proteomes" id="UP000471152"/>
    </source>
</evidence>
<dbReference type="Proteomes" id="UP000471152">
    <property type="component" value="Unassembled WGS sequence"/>
</dbReference>
<evidence type="ECO:0000256" key="2">
    <source>
        <dbReference type="SAM" id="SignalP"/>
    </source>
</evidence>
<dbReference type="Proteomes" id="UP000468828">
    <property type="component" value="Unassembled WGS sequence"/>
</dbReference>
<organism evidence="4 6">
    <name type="scientific">Modestobacter muralis</name>
    <dbReference type="NCBI Taxonomy" id="1608614"/>
    <lineage>
        <taxon>Bacteria</taxon>
        <taxon>Bacillati</taxon>
        <taxon>Actinomycetota</taxon>
        <taxon>Actinomycetes</taxon>
        <taxon>Geodermatophilales</taxon>
        <taxon>Geodermatophilaceae</taxon>
        <taxon>Modestobacter</taxon>
    </lineage>
</organism>
<evidence type="ECO:0000313" key="6">
    <source>
        <dbReference type="Proteomes" id="UP000468828"/>
    </source>
</evidence>
<accession>A0A6P0EU99</accession>
<dbReference type="InterPro" id="IPR007621">
    <property type="entry name" value="TPM_dom"/>
</dbReference>
<protein>
    <submittedName>
        <fullName evidence="4">TPM domain-containing protein</fullName>
    </submittedName>
</protein>
<reference evidence="5 7" key="2">
    <citation type="submission" date="2020-02" db="EMBL/GenBank/DDBJ databases">
        <title>The WGS of Modestobacter muralis DSM 100205.</title>
        <authorList>
            <person name="Jiang Z."/>
        </authorList>
    </citation>
    <scope>NUCLEOTIDE SEQUENCE [LARGE SCALE GENOMIC DNA]</scope>
    <source>
        <strain evidence="5 7">DSM 100205</strain>
    </source>
</reference>
<feature type="region of interest" description="Disordered" evidence="1">
    <location>
        <begin position="673"/>
        <end position="700"/>
    </location>
</feature>
<sequence>MSRLARLLAVLFALAAALLTTGTAHAEQPGRLTQPVTDPAGVLGGGAAAAEDAIERLRTQEGIRLYAVFVDTFDGLDRQDWADSTAERSGLGADGIVFAVAVDPAVRSYAVSVDQRSPVSDARLRDVLSSDVQPALSDSDWSGAVVALADGLAGGGSATGTGSAGASSTSGGGGGGALAVAAGVAVVGGGGYLLVRNRRRRGQAQEQEVAAARAADPFPDETTEQLTFRASGALLELDEAARTSSLELDFARAQYGDESVAGFAEALAQSQTELQQAFTLRQQLDDEVPEDEPTKRRMLAEILRLTGAADERLDAQAEAFDRLRDLERNAPQALDRLTPQVAELEQRLPAEEQRLADLRGRYADSAVAPVAGNPAQARALLTAAGAEMADARDLLGAGTAGKAVASVRTAEDAVAQTRTLLDAIGRLASDLDAAPGRLAAVRAEVQQDLAEARSLLSGNGAGSGDLPGLVARAEAALVAADAGAAGRRTDPLATLRQLEEADIALDRSLGAARDAATQSRRAAAALDQTLLTARSAVAAAGDFISTRRGAVGPEARTRLAEAQRRLDAAVTTGPADPVAALAEAQQAATLAQHALDLARTDVDQWSGGGYGGGPGYGQGPVQPGYGGRPGVDLGSLVLGGILLGGGGSRRGGGFGGGGLGGGFGGGGLGGGFGGGGGRRGSSGSFGGSGSRGRRGAGGGF</sequence>
<reference evidence="4 6" key="1">
    <citation type="submission" date="2020-01" db="EMBL/GenBank/DDBJ databases">
        <title>the WGS Modestobacter muralis CPCC 204518.</title>
        <authorList>
            <person name="Jiang Z."/>
        </authorList>
    </citation>
    <scope>NUCLEOTIDE SEQUENCE [LARGE SCALE GENOMIC DNA]</scope>
    <source>
        <strain evidence="4 6">DSM 100205</strain>
    </source>
</reference>
<keyword evidence="2" id="KW-0732">Signal</keyword>
<evidence type="ECO:0000313" key="4">
    <source>
        <dbReference type="EMBL" id="NEK94555.1"/>
    </source>
</evidence>
<feature type="chain" id="PRO_5033891522" evidence="2">
    <location>
        <begin position="27"/>
        <end position="700"/>
    </location>
</feature>
<dbReference type="EMBL" id="JAAGWH010000026">
    <property type="protein sequence ID" value="NEK94555.1"/>
    <property type="molecule type" value="Genomic_DNA"/>
</dbReference>
<feature type="region of interest" description="Disordered" evidence="1">
    <location>
        <begin position="606"/>
        <end position="628"/>
    </location>
</feature>
<feature type="signal peptide" evidence="2">
    <location>
        <begin position="1"/>
        <end position="26"/>
    </location>
</feature>
<dbReference type="Gene3D" id="3.10.310.50">
    <property type="match status" value="1"/>
</dbReference>